<organism evidence="6 7">
    <name type="scientific">Echria macrotheca</name>
    <dbReference type="NCBI Taxonomy" id="438768"/>
    <lineage>
        <taxon>Eukaryota</taxon>
        <taxon>Fungi</taxon>
        <taxon>Dikarya</taxon>
        <taxon>Ascomycota</taxon>
        <taxon>Pezizomycotina</taxon>
        <taxon>Sordariomycetes</taxon>
        <taxon>Sordariomycetidae</taxon>
        <taxon>Sordariales</taxon>
        <taxon>Schizotheciaceae</taxon>
        <taxon>Echria</taxon>
    </lineage>
</organism>
<evidence type="ECO:0000313" key="6">
    <source>
        <dbReference type="EMBL" id="KAK1757437.1"/>
    </source>
</evidence>
<comment type="similarity">
    <text evidence="1">Belongs to the ATG14 family.</text>
</comment>
<feature type="coiled-coil region" evidence="4">
    <location>
        <begin position="73"/>
        <end position="100"/>
    </location>
</feature>
<keyword evidence="3 4" id="KW-0175">Coiled coil</keyword>
<evidence type="ECO:0000256" key="2">
    <source>
        <dbReference type="ARBA" id="ARBA00013807"/>
    </source>
</evidence>
<sequence>MKCSICRKPHHSRKRPFLCAVDARNRLYEGRIEIVKGLIESEAAEREIEKTRDEGHGRIVSLKAEEAAATDRTDQIIAQAERLRTELETARKDIDARKDVIARRRSDLAAVLAGWDARKARQLEEMERSMQRTVFKWTRSSETMAATRAFLCEEAARLYGLRQVKKGSVKRYEIGGVEILELHAMYNADPEQVSTSLAHVAHILVLTSHYLALRLPAEITLPHRDHPHPTVFSIASSYRRPKVAARHGKHVTGGAPDNPTDADDPQVLKVRPLHIEKPLSVLAREDSQAFAQFIEGVSFLAYDIAWACSTQGVSFGDKDSYDDIANMGQNLWRLLIGDQVHRRSVEPTFPAMTPTEETNAEMMATKPQSMMGRWSHGTTYAYLGGAEGNELVRIFKIMSPARLADNLKRRLSSEAPMLEWETIEGDEAEDVLEEGILVHGGLGGTTVRCAPAGKADADCASVMGMSGVAESDRGNNLTKGSSGSGWTKLKNR</sequence>
<dbReference type="Pfam" id="PF10186">
    <property type="entry name" value="ATG14"/>
    <property type="match status" value="1"/>
</dbReference>
<evidence type="ECO:0000256" key="5">
    <source>
        <dbReference type="SAM" id="MobiDB-lite"/>
    </source>
</evidence>
<evidence type="ECO:0000256" key="4">
    <source>
        <dbReference type="SAM" id="Coils"/>
    </source>
</evidence>
<dbReference type="PANTHER" id="PTHR15157">
    <property type="entry name" value="UV RADIATION RESISTANCE-ASSOCIATED GENE PROTEIN"/>
    <property type="match status" value="1"/>
</dbReference>
<feature type="compositionally biased region" description="Polar residues" evidence="5">
    <location>
        <begin position="474"/>
        <end position="485"/>
    </location>
</feature>
<dbReference type="GO" id="GO:0035493">
    <property type="term" value="P:SNARE complex assembly"/>
    <property type="evidence" value="ECO:0007669"/>
    <property type="project" value="TreeGrafter"/>
</dbReference>
<dbReference type="PANTHER" id="PTHR15157:SF13">
    <property type="entry name" value="AUTOPHAGY-RELATED PROTEIN 14"/>
    <property type="match status" value="1"/>
</dbReference>
<keyword evidence="7" id="KW-1185">Reference proteome</keyword>
<dbReference type="EMBL" id="MU839830">
    <property type="protein sequence ID" value="KAK1757437.1"/>
    <property type="molecule type" value="Genomic_DNA"/>
</dbReference>
<dbReference type="GO" id="GO:0000149">
    <property type="term" value="F:SNARE binding"/>
    <property type="evidence" value="ECO:0007669"/>
    <property type="project" value="TreeGrafter"/>
</dbReference>
<dbReference type="GO" id="GO:0000323">
    <property type="term" value="C:lytic vacuole"/>
    <property type="evidence" value="ECO:0007669"/>
    <property type="project" value="TreeGrafter"/>
</dbReference>
<dbReference type="GO" id="GO:0032991">
    <property type="term" value="C:protein-containing complex"/>
    <property type="evidence" value="ECO:0007669"/>
    <property type="project" value="UniProtKB-ARBA"/>
</dbReference>
<accession>A0AAJ0F805</accession>
<dbReference type="Proteomes" id="UP001239445">
    <property type="component" value="Unassembled WGS sequence"/>
</dbReference>
<protein>
    <recommendedName>
        <fullName evidence="2">Autophagy-related protein 14</fullName>
    </recommendedName>
</protein>
<dbReference type="GO" id="GO:0005768">
    <property type="term" value="C:endosome"/>
    <property type="evidence" value="ECO:0007669"/>
    <property type="project" value="TreeGrafter"/>
</dbReference>
<comment type="caution">
    <text evidence="6">The sequence shown here is derived from an EMBL/GenBank/DDBJ whole genome shotgun (WGS) entry which is preliminary data.</text>
</comment>
<name>A0AAJ0F805_9PEZI</name>
<evidence type="ECO:0000256" key="1">
    <source>
        <dbReference type="ARBA" id="ARBA00009574"/>
    </source>
</evidence>
<dbReference type="InterPro" id="IPR018791">
    <property type="entry name" value="UV_resistance/autophagy_Atg14"/>
</dbReference>
<feature type="region of interest" description="Disordered" evidence="5">
    <location>
        <begin position="470"/>
        <end position="492"/>
    </location>
</feature>
<dbReference type="AlphaFoldDB" id="A0AAJ0F805"/>
<proteinExistence type="inferred from homology"/>
<evidence type="ECO:0000256" key="3">
    <source>
        <dbReference type="ARBA" id="ARBA00023054"/>
    </source>
</evidence>
<evidence type="ECO:0000313" key="7">
    <source>
        <dbReference type="Proteomes" id="UP001239445"/>
    </source>
</evidence>
<gene>
    <name evidence="6" type="ORF">QBC47DRAFT_421409</name>
</gene>
<reference evidence="6" key="1">
    <citation type="submission" date="2023-06" db="EMBL/GenBank/DDBJ databases">
        <title>Genome-scale phylogeny and comparative genomics of the fungal order Sordariales.</title>
        <authorList>
            <consortium name="Lawrence Berkeley National Laboratory"/>
            <person name="Hensen N."/>
            <person name="Bonometti L."/>
            <person name="Westerberg I."/>
            <person name="Brannstrom I.O."/>
            <person name="Guillou S."/>
            <person name="Cros-Aarteil S."/>
            <person name="Calhoun S."/>
            <person name="Haridas S."/>
            <person name="Kuo A."/>
            <person name="Mondo S."/>
            <person name="Pangilinan J."/>
            <person name="Riley R."/>
            <person name="Labutti K."/>
            <person name="Andreopoulos B."/>
            <person name="Lipzen A."/>
            <person name="Chen C."/>
            <person name="Yanf M."/>
            <person name="Daum C."/>
            <person name="Ng V."/>
            <person name="Clum A."/>
            <person name="Steindorff A."/>
            <person name="Ohm R."/>
            <person name="Martin F."/>
            <person name="Silar P."/>
            <person name="Natvig D."/>
            <person name="Lalanne C."/>
            <person name="Gautier V."/>
            <person name="Ament-Velasquez S.L."/>
            <person name="Kruys A."/>
            <person name="Hutchinson M.I."/>
            <person name="Powell A.J."/>
            <person name="Barry K."/>
            <person name="Miller A.N."/>
            <person name="Grigoriev I.V."/>
            <person name="Debuchy R."/>
            <person name="Gladieux P."/>
            <person name="Thoren M.H."/>
            <person name="Johannesson H."/>
        </authorList>
    </citation>
    <scope>NUCLEOTIDE SEQUENCE</scope>
    <source>
        <strain evidence="6">PSN4</strain>
    </source>
</reference>